<dbReference type="SUPFAM" id="SSF56601">
    <property type="entry name" value="beta-lactamase/transpeptidase-like"/>
    <property type="match status" value="1"/>
</dbReference>
<feature type="transmembrane region" description="Helical" evidence="7">
    <location>
        <begin position="12"/>
        <end position="32"/>
    </location>
</feature>
<protein>
    <recommendedName>
        <fullName evidence="4">serine-type D-Ala-D-Ala carboxypeptidase</fullName>
        <ecNumber evidence="4">3.4.16.4</ecNumber>
    </recommendedName>
</protein>
<dbReference type="RefSeq" id="WP_382353872.1">
    <property type="nucleotide sequence ID" value="NZ_JBHSMC010000021.1"/>
</dbReference>
<accession>A0ABW0LNM7</accession>
<dbReference type="NCBIfam" id="TIGR02214">
    <property type="entry name" value="spoVD_pbp"/>
    <property type="match status" value="1"/>
</dbReference>
<comment type="caution">
    <text evidence="9">The sequence shown here is derived from an EMBL/GenBank/DDBJ whole genome shotgun (WGS) entry which is preliminary data.</text>
</comment>
<evidence type="ECO:0000313" key="10">
    <source>
        <dbReference type="Proteomes" id="UP001596147"/>
    </source>
</evidence>
<organism evidence="9 10">
    <name type="scientific">Lederbergia graminis</name>
    <dbReference type="NCBI Taxonomy" id="735518"/>
    <lineage>
        <taxon>Bacteria</taxon>
        <taxon>Bacillati</taxon>
        <taxon>Bacillota</taxon>
        <taxon>Bacilli</taxon>
        <taxon>Bacillales</taxon>
        <taxon>Bacillaceae</taxon>
        <taxon>Lederbergia</taxon>
    </lineage>
</organism>
<proteinExistence type="inferred from homology"/>
<dbReference type="SUPFAM" id="SSF54184">
    <property type="entry name" value="Penicillin-binding protein 2x (pbp-2x), c-terminal domain"/>
    <property type="match status" value="1"/>
</dbReference>
<keyword evidence="7" id="KW-1133">Transmembrane helix</keyword>
<evidence type="ECO:0000256" key="5">
    <source>
        <dbReference type="ARBA" id="ARBA00023136"/>
    </source>
</evidence>
<evidence type="ECO:0000256" key="2">
    <source>
        <dbReference type="ARBA" id="ARBA00004752"/>
    </source>
</evidence>
<dbReference type="SMART" id="SM00740">
    <property type="entry name" value="PASTA"/>
    <property type="match status" value="1"/>
</dbReference>
<dbReference type="InterPro" id="IPR050515">
    <property type="entry name" value="Beta-lactam/transpept"/>
</dbReference>
<dbReference type="EMBL" id="JBHSMC010000021">
    <property type="protein sequence ID" value="MFC5466208.1"/>
    <property type="molecule type" value="Genomic_DNA"/>
</dbReference>
<dbReference type="EC" id="3.4.16.4" evidence="4"/>
<dbReference type="Proteomes" id="UP001596147">
    <property type="component" value="Unassembled WGS sequence"/>
</dbReference>
<evidence type="ECO:0000256" key="1">
    <source>
        <dbReference type="ARBA" id="ARBA00004370"/>
    </source>
</evidence>
<dbReference type="Pfam" id="PF03717">
    <property type="entry name" value="PBP_dimer"/>
    <property type="match status" value="1"/>
</dbReference>
<dbReference type="Gene3D" id="3.40.710.10">
    <property type="entry name" value="DD-peptidase/beta-lactamase superfamily"/>
    <property type="match status" value="1"/>
</dbReference>
<dbReference type="InterPro" id="IPR005543">
    <property type="entry name" value="PASTA_dom"/>
</dbReference>
<comment type="subcellular location">
    <subcellularLocation>
        <location evidence="1">Membrane</location>
    </subcellularLocation>
</comment>
<dbReference type="InterPro" id="IPR001460">
    <property type="entry name" value="PCN-bd_Tpept"/>
</dbReference>
<dbReference type="SUPFAM" id="SSF56519">
    <property type="entry name" value="Penicillin binding protein dimerisation domain"/>
    <property type="match status" value="1"/>
</dbReference>
<dbReference type="Gene3D" id="3.30.450.330">
    <property type="match status" value="1"/>
</dbReference>
<reference evidence="10" key="1">
    <citation type="journal article" date="2019" name="Int. J. Syst. Evol. Microbiol.">
        <title>The Global Catalogue of Microorganisms (GCM) 10K type strain sequencing project: providing services to taxonomists for standard genome sequencing and annotation.</title>
        <authorList>
            <consortium name="The Broad Institute Genomics Platform"/>
            <consortium name="The Broad Institute Genome Sequencing Center for Infectious Disease"/>
            <person name="Wu L."/>
            <person name="Ma J."/>
        </authorList>
    </citation>
    <scope>NUCLEOTIDE SEQUENCE [LARGE SCALE GENOMIC DNA]</scope>
    <source>
        <strain evidence="10">CGMCC 1.12237</strain>
    </source>
</reference>
<feature type="domain" description="PASTA" evidence="8">
    <location>
        <begin position="580"/>
        <end position="638"/>
    </location>
</feature>
<evidence type="ECO:0000256" key="3">
    <source>
        <dbReference type="ARBA" id="ARBA00007171"/>
    </source>
</evidence>
<evidence type="ECO:0000313" key="9">
    <source>
        <dbReference type="EMBL" id="MFC5466208.1"/>
    </source>
</evidence>
<dbReference type="PANTHER" id="PTHR30627">
    <property type="entry name" value="PEPTIDOGLYCAN D,D-TRANSPEPTIDASE"/>
    <property type="match status" value="1"/>
</dbReference>
<evidence type="ECO:0000256" key="4">
    <source>
        <dbReference type="ARBA" id="ARBA00012448"/>
    </source>
</evidence>
<gene>
    <name evidence="9" type="ORF">ACFPM4_15860</name>
</gene>
<dbReference type="CDD" id="cd06573">
    <property type="entry name" value="PASTA"/>
    <property type="match status" value="1"/>
</dbReference>
<comment type="catalytic activity">
    <reaction evidence="6">
        <text>Preferential cleavage: (Ac)2-L-Lys-D-Ala-|-D-Ala. Also transpeptidation of peptidyl-alanyl moieties that are N-acyl substituents of D-alanine.</text>
        <dbReference type="EC" id="3.4.16.4"/>
    </reaction>
</comment>
<dbReference type="Pfam" id="PF00905">
    <property type="entry name" value="Transpeptidase"/>
    <property type="match status" value="1"/>
</dbReference>
<evidence type="ECO:0000256" key="7">
    <source>
        <dbReference type="SAM" id="Phobius"/>
    </source>
</evidence>
<comment type="pathway">
    <text evidence="2">Cell wall biogenesis; peptidoglycan biosynthesis.</text>
</comment>
<dbReference type="Gene3D" id="3.90.1310.10">
    <property type="entry name" value="Penicillin-binding protein 2a (Domain 2)"/>
    <property type="match status" value="1"/>
</dbReference>
<comment type="similarity">
    <text evidence="3">Belongs to the transpeptidase family.</text>
</comment>
<sequence length="639" mass="70614">MRASSFLTRKRIILVLIIGFVMMFIIGIRLGYIQFVQGNWLTGRALELAGRDIPFEGKRGEIMDRNGVPLVQNMSAPTVYVIPRQIKDPVTAAEELSSILEGDKEDIYKQVTKKESIVRIQPYGRKISNEKANQIKKLNIPGVLIGEDSKRIYPFENSLSHVLGFVGVDNQGLIGLEKFYNEQLSGEKGRVSFYSDAKGNKIPSLSDEFDPPKDGLDLKLTVDSKILAIVERELELAVAKYNPDGALAIAMNPNTGEILAMSNRPNFDPSSYSEYPAEVYNRNSPIWSQYEPGSTFKIITLASALEEGVVDLEKDTFFDPGYIMVENQQIRSWKIGGHGQQTFLEGVQNSSNPGFVLLGQRLGKEKLFSYIDKFGFGKKTGIDLQGEGTGILFPLDRVGPVELATTAFGQGVSVTPIQQVAAVSAAINGGYLYTPYIAKEWMDPETNEVMVRNTPQLKRRVISEETSKQVRYALENVVARGTGKNAYVEGYRVGGKTGTAQKVVDGKYLKNNYIVSFIGFAPADDPQIVVYVAIDNPKDTLQFGGVVAAPIVGTIIEDSLRAMGVEERQNPIEKETTWLDEQLVEIPNFVGLKKEDIYKSFYDLKIDASGEGDNVIAQVPEPGEKVKAGSTIRLLFGEE</sequence>
<dbReference type="InterPro" id="IPR012338">
    <property type="entry name" value="Beta-lactam/transpept-like"/>
</dbReference>
<name>A0ABW0LNM7_9BACI</name>
<dbReference type="InterPro" id="IPR011927">
    <property type="entry name" value="SpoVD_pbp"/>
</dbReference>
<dbReference type="InterPro" id="IPR005311">
    <property type="entry name" value="PBP_dimer"/>
</dbReference>
<dbReference type="PROSITE" id="PS51178">
    <property type="entry name" value="PASTA"/>
    <property type="match status" value="1"/>
</dbReference>
<dbReference type="InterPro" id="IPR036138">
    <property type="entry name" value="PBP_dimer_sf"/>
</dbReference>
<dbReference type="Pfam" id="PF03793">
    <property type="entry name" value="PASTA"/>
    <property type="match status" value="1"/>
</dbReference>
<keyword evidence="7" id="KW-0812">Transmembrane</keyword>
<dbReference type="PANTHER" id="PTHR30627:SF1">
    <property type="entry name" value="PEPTIDOGLYCAN D,D-TRANSPEPTIDASE FTSI"/>
    <property type="match status" value="1"/>
</dbReference>
<keyword evidence="5 7" id="KW-0472">Membrane</keyword>
<evidence type="ECO:0000256" key="6">
    <source>
        <dbReference type="ARBA" id="ARBA00034000"/>
    </source>
</evidence>
<keyword evidence="10" id="KW-1185">Reference proteome</keyword>
<evidence type="ECO:0000259" key="8">
    <source>
        <dbReference type="PROSITE" id="PS51178"/>
    </source>
</evidence>